<dbReference type="AlphaFoldDB" id="A0A9Q8SR23"/>
<proteinExistence type="predicted"/>
<accession>A0A9Q8SR23</accession>
<keyword evidence="3" id="KW-1185">Reference proteome</keyword>
<evidence type="ECO:0000313" key="2">
    <source>
        <dbReference type="EMBL" id="UQC81883.1"/>
    </source>
</evidence>
<dbReference type="EMBL" id="CP019476">
    <property type="protein sequence ID" value="UQC81883.1"/>
    <property type="molecule type" value="Genomic_DNA"/>
</dbReference>
<organism evidence="2 3">
    <name type="scientific">Colletotrichum lupini</name>
    <dbReference type="NCBI Taxonomy" id="145971"/>
    <lineage>
        <taxon>Eukaryota</taxon>
        <taxon>Fungi</taxon>
        <taxon>Dikarya</taxon>
        <taxon>Ascomycota</taxon>
        <taxon>Pezizomycotina</taxon>
        <taxon>Sordariomycetes</taxon>
        <taxon>Hypocreomycetidae</taxon>
        <taxon>Glomerellales</taxon>
        <taxon>Glomerellaceae</taxon>
        <taxon>Colletotrichum</taxon>
        <taxon>Colletotrichum acutatum species complex</taxon>
    </lineage>
</organism>
<feature type="chain" id="PRO_5040194734" evidence="1">
    <location>
        <begin position="27"/>
        <end position="78"/>
    </location>
</feature>
<name>A0A9Q8SR23_9PEZI</name>
<protein>
    <submittedName>
        <fullName evidence="2">Uncharacterized protein</fullName>
    </submittedName>
</protein>
<keyword evidence="1" id="KW-0732">Signal</keyword>
<evidence type="ECO:0000313" key="3">
    <source>
        <dbReference type="Proteomes" id="UP000830671"/>
    </source>
</evidence>
<sequence>MKTILPNYHALVRVFLCLCLMSDKYPFQQQDLGSDTAAIASNWPCCLSPNPHRCRLGTRRLRGRHVPRRNDLELPGGA</sequence>
<feature type="signal peptide" evidence="1">
    <location>
        <begin position="1"/>
        <end position="26"/>
    </location>
</feature>
<dbReference type="KEGG" id="clup:CLUP02_07369"/>
<reference evidence="2" key="1">
    <citation type="journal article" date="2021" name="Mol. Plant Microbe Interact.">
        <title>Complete Genome Sequence of the Plant-Pathogenic Fungus Colletotrichum lupini.</title>
        <authorList>
            <person name="Baroncelli R."/>
            <person name="Pensec F."/>
            <person name="Da Lio D."/>
            <person name="Boufleur T."/>
            <person name="Vicente I."/>
            <person name="Sarrocco S."/>
            <person name="Picot A."/>
            <person name="Baraldi E."/>
            <person name="Sukno S."/>
            <person name="Thon M."/>
            <person name="Le Floch G."/>
        </authorList>
    </citation>
    <scope>NUCLEOTIDE SEQUENCE</scope>
    <source>
        <strain evidence="2">IMI 504893</strain>
    </source>
</reference>
<gene>
    <name evidence="2" type="ORF">CLUP02_07369</name>
</gene>
<evidence type="ECO:0000256" key="1">
    <source>
        <dbReference type="SAM" id="SignalP"/>
    </source>
</evidence>
<dbReference type="RefSeq" id="XP_049143507.1">
    <property type="nucleotide sequence ID" value="XM_049286364.1"/>
</dbReference>
<dbReference type="GeneID" id="73341374"/>
<dbReference type="Proteomes" id="UP000830671">
    <property type="component" value="Chromosome 4"/>
</dbReference>